<dbReference type="Pfam" id="PF00932">
    <property type="entry name" value="LTD"/>
    <property type="match status" value="1"/>
</dbReference>
<evidence type="ECO:0000256" key="1">
    <source>
        <dbReference type="SAM" id="MobiDB-lite"/>
    </source>
</evidence>
<dbReference type="InterPro" id="IPR001119">
    <property type="entry name" value="SLH_dom"/>
</dbReference>
<dbReference type="PROSITE" id="PS51272">
    <property type="entry name" value="SLH"/>
    <property type="match status" value="3"/>
</dbReference>
<dbReference type="Pfam" id="PF00395">
    <property type="entry name" value="SLH"/>
    <property type="match status" value="3"/>
</dbReference>
<dbReference type="InterPro" id="IPR001322">
    <property type="entry name" value="Lamin_tail_dom"/>
</dbReference>
<dbReference type="SMART" id="SM00481">
    <property type="entry name" value="POLIIIAc"/>
    <property type="match status" value="1"/>
</dbReference>
<dbReference type="PROSITE" id="PS51841">
    <property type="entry name" value="LTD"/>
    <property type="match status" value="1"/>
</dbReference>
<dbReference type="InterPro" id="IPR003343">
    <property type="entry name" value="Big_2"/>
</dbReference>
<feature type="domain" description="LTD" evidence="4">
    <location>
        <begin position="29"/>
        <end position="163"/>
    </location>
</feature>
<sequence length="2349" mass="244250">MNAWIRKTKKTVSLALAASLALGLAYVGPGRTMAATDGGNVVISQVYGGGGNSGAPYKNDFIELYNPTGSDIEIGGWSVQYASATNSNWAATAIPDGSVIKSHGYFLVQEVAGTGAAAALPAPDAIGTLAMAATGGKVALVAGQSAITGKSSPEVVDFVGFGAANEYEGSGATGALSNTTAAIRKDGDGQINAGYGSSLDTDDNKTDFAVAAPTPRNSSVVEEPYQQGENPASALPVGKNIQLTGDVLTGFTSAAPAGATVRAYDADPASGGRLVDQDTAEADGSFSIAVPADSASVYVTAEETGKPESLALRIDAATALPVVTVGSYTLDSSGNGTLTGTAEVANAAITVYADEALATLIGSATAGSDKGFSVKITSGPDTVYVTQVLHTDNGRGLPSPAASAAKQDMSVQTIASVRAVDANGVPVIGGSVPVAVEGVVTIDNNVIGSGNSNFYLQDATGGINVYGGYAHGLTIAKGNKLRVTGTITNYNGLIELVPTEIALISASVALPAPKATSIADLNAFATAEPLEGQLVTAKATISAVAASGATAYNVTAKDPDNTSKSITIRVMNATGIDTPNVLAVGKTYTITGIVGQYDTSSPYTSGYQIFPRSIADIAATLSLNHTPIAQAYTGADVPIAATATAADSVKAFYRADSSAAYRELAMTTTNGTDYSASIPAADLAGLFGFQYYLAATGGGQTAYAGSSEAPYSVTLQADAAGPEIASYRPGNNETVESYNPTIGATAQDMSGVQSISLKVDGADVTSSAAVTTVSSSLPALRIEYVPSEALGLGAHQVSVTAIDKKGNTSSVNWTFTVAEPFSGGNHYRGTTHDHTQFSHDGSGTPAEAIASAKKYGFDWIAITDHSHDIDADLADKDTVMHGGQPERTGGEQWKEIKKQVEEGTVNGEFIAIPSFEMTSTIWGHSNVFGTDNFIDRLLSGKYYNTDYNKFYDWIKTYDNDVIGVFNHPDWPNTPYGNFAPYDEAADRGFSMIEVGNGSGKYTYSNTESKFYRALDMGWHLAPVYGEDNHDRTWGQTMKRTVVVAKDLTRESLYSSMKNMRVYMSEDPNFQLDLFANGAYMGSTVSGSTIKFKITGQDPVQENNKIPEYSYLPSTYAANDNVAKVEIISNGGKAIQTYTPSGNEINFTWEPEVKVGSQAWYVVKVTQKDGDRIYSAPVWSEAVAVDVKVTSLSITSGAVVAGTDATVQAEIGNYGLQDVQNVTVKMYEDTVDAAHLIGQASFPAIAAGKTVTAQAAWNAKTPGSHNVIAVIDPIEGDSPDDNRHSLPVTVKEPLGITVLIDASHKNENTTTDTGTYKDNFKIFTQLLREQGYTVKENKSSLTADLLSGAQILVISHPYADLTTSENQAVAAFVQGGGSLLLTEKSNYNVDPTVNNDLLQEIGSGIRVNHDGIFDDSPEGNFWGNQLYKFAVRLHITPNNSRITDRISTLEYYSGASLVGPNGSAITDTPSVKVLAWGNATTYQDNVSRASRVYHLASDTTTNGSTIPAIAVEQVGQGRVFVAGMNLFNDNQLDAADPLNGNNILALNSIDWLASREAKVLPIAEARKLPLDSPVVAEGTVTSAAGTFFDAFYMQDSTGGIMVYKEVPAGALALGDTVRVYGHIKYFENNKELEFDAFAVDVIKTGSTTPVEPRPITTKQATEEDYEGQLVRVKGKVVSIYDEYSYVINDGSGDALVFTDGYIVNQGTIPVPKLEAGDTLEAVGLTGKFSEGYRIRVRSTSELIGTKAEPEPDVPVAGVTLDKETLDLKVGDSGTLTATVTPENATDKSVVWSSSDEAVAKVADGVVTAVGAGEAVITAKAGNGAFSDTVKVTVTPKDSGEPTAASVAAAIASIPAPAKDAKKLTLPTVPSGFSVAIKSSSDTNVLKTDGTIKPPGSKKTVTVVLTVTRLFDGSTADTGEIKVEIPAKSSSGSGSGDGGSGNGNGNSNGNGNGNGNSNGNGNGKGNGNGNGNGSGSGSNNGRTVVVPADSLKDSGSGTAIVKVASDTNEVKLPSNAAELLSGSDLEVSGDNLAVRIPSALLKQLADKLGAEESKNGTIGLGLNPLVESEVQAAIGWNADAAKWEAKPAGFAYDLGLSIAAANGPSASLTELDQPITLRLKIADSARPNRVGLYRVADNGALEYVGGEVVNGELVVRIDRLAKYAVLEMTRKLDDLPLTHWAYEVVQELAVKGVVDGTSTSKFEPTRPITRAEFAALLVKALKLPGSGAPAAPFKDVPSDAWFAQAVSIAYGKGIAKGSPSGEFNPQGTITREEMAVMLMNAYRLTANAAPGTGGLDSFRDAASVASWAADSVKAAAGLGLVKGKDGGRFDPQGAATRAEAAQIIYNLLKNG</sequence>
<dbReference type="Gene3D" id="2.60.40.10">
    <property type="entry name" value="Immunoglobulins"/>
    <property type="match status" value="1"/>
</dbReference>
<organism evidence="5 6">
    <name type="scientific">Cohnella xylanilytica</name>
    <dbReference type="NCBI Taxonomy" id="557555"/>
    <lineage>
        <taxon>Bacteria</taxon>
        <taxon>Bacillati</taxon>
        <taxon>Bacillota</taxon>
        <taxon>Bacilli</taxon>
        <taxon>Bacillales</taxon>
        <taxon>Paenibacillaceae</taxon>
        <taxon>Cohnella</taxon>
    </lineage>
</organism>
<dbReference type="Proteomes" id="UP000553776">
    <property type="component" value="Unassembled WGS sequence"/>
</dbReference>
<dbReference type="InterPro" id="IPR011635">
    <property type="entry name" value="CARDB"/>
</dbReference>
<keyword evidence="2" id="KW-0732">Signal</keyword>
<feature type="chain" id="PRO_5032289814" evidence="2">
    <location>
        <begin position="35"/>
        <end position="2349"/>
    </location>
</feature>
<feature type="domain" description="SLH" evidence="3">
    <location>
        <begin position="2293"/>
        <end position="2349"/>
    </location>
</feature>
<dbReference type="SUPFAM" id="SSF89550">
    <property type="entry name" value="PHP domain-like"/>
    <property type="match status" value="1"/>
</dbReference>
<dbReference type="InterPro" id="IPR003141">
    <property type="entry name" value="Pol/His_phosphatase_N"/>
</dbReference>
<dbReference type="Gene3D" id="2.60.40.1080">
    <property type="match status" value="1"/>
</dbReference>
<feature type="domain" description="SLH" evidence="3">
    <location>
        <begin position="2227"/>
        <end position="2290"/>
    </location>
</feature>
<dbReference type="Gene3D" id="2.60.40.1260">
    <property type="entry name" value="Lamin Tail domain"/>
    <property type="match status" value="1"/>
</dbReference>
<proteinExistence type="predicted"/>
<dbReference type="InterPro" id="IPR036415">
    <property type="entry name" value="Lamin_tail_dom_sf"/>
</dbReference>
<accession>A0A841U5Y9</accession>
<feature type="domain" description="SLH" evidence="3">
    <location>
        <begin position="2166"/>
        <end position="2226"/>
    </location>
</feature>
<dbReference type="Pfam" id="PF23355">
    <property type="entry name" value="IFT52_GIFT"/>
    <property type="match status" value="1"/>
</dbReference>
<dbReference type="Pfam" id="PF02368">
    <property type="entry name" value="Big_2"/>
    <property type="match status" value="1"/>
</dbReference>
<dbReference type="InterPro" id="IPR055458">
    <property type="entry name" value="IFT52_GIFT"/>
</dbReference>
<dbReference type="Gene3D" id="3.40.50.880">
    <property type="match status" value="1"/>
</dbReference>
<dbReference type="SUPFAM" id="SSF52317">
    <property type="entry name" value="Class I glutamine amidotransferase-like"/>
    <property type="match status" value="1"/>
</dbReference>
<evidence type="ECO:0000313" key="5">
    <source>
        <dbReference type="EMBL" id="MBB6693430.1"/>
    </source>
</evidence>
<name>A0A841U5Y9_9BACL</name>
<reference evidence="5 6" key="1">
    <citation type="submission" date="2020-08" db="EMBL/GenBank/DDBJ databases">
        <title>Cohnella phylogeny.</title>
        <authorList>
            <person name="Dunlap C."/>
        </authorList>
    </citation>
    <scope>NUCLEOTIDE SEQUENCE [LARGE SCALE GENOMIC DNA]</scope>
    <source>
        <strain evidence="5 6">DSM 25239</strain>
    </source>
</reference>
<dbReference type="SMART" id="SM00635">
    <property type="entry name" value="BID_2"/>
    <property type="match status" value="1"/>
</dbReference>
<dbReference type="RefSeq" id="WP_185137413.1">
    <property type="nucleotide sequence ID" value="NZ_JACJVR010000073.1"/>
</dbReference>
<protein>
    <submittedName>
        <fullName evidence="5">S-layer homology domain-containing protein</fullName>
    </submittedName>
</protein>
<dbReference type="EMBL" id="JACJVR010000073">
    <property type="protein sequence ID" value="MBB6693430.1"/>
    <property type="molecule type" value="Genomic_DNA"/>
</dbReference>
<dbReference type="Pfam" id="PF02811">
    <property type="entry name" value="PHP"/>
    <property type="match status" value="1"/>
</dbReference>
<evidence type="ECO:0000313" key="6">
    <source>
        <dbReference type="Proteomes" id="UP000553776"/>
    </source>
</evidence>
<dbReference type="NCBIfam" id="NF038032">
    <property type="entry name" value="CehA_McbA_metalo"/>
    <property type="match status" value="1"/>
</dbReference>
<dbReference type="InterPro" id="IPR004013">
    <property type="entry name" value="PHP_dom"/>
</dbReference>
<dbReference type="Pfam" id="PF07705">
    <property type="entry name" value="CARDB"/>
    <property type="match status" value="1"/>
</dbReference>
<evidence type="ECO:0000259" key="3">
    <source>
        <dbReference type="PROSITE" id="PS51272"/>
    </source>
</evidence>
<dbReference type="CDD" id="cd04486">
    <property type="entry name" value="YhcR_OBF_like"/>
    <property type="match status" value="1"/>
</dbReference>
<feature type="signal peptide" evidence="2">
    <location>
        <begin position="1"/>
        <end position="34"/>
    </location>
</feature>
<dbReference type="SUPFAM" id="SSF49373">
    <property type="entry name" value="Invasin/intimin cell-adhesion fragments"/>
    <property type="match status" value="1"/>
</dbReference>
<dbReference type="InterPro" id="IPR051465">
    <property type="entry name" value="Cell_Envelope_Struct_Comp"/>
</dbReference>
<keyword evidence="6" id="KW-1185">Reference proteome</keyword>
<dbReference type="PANTHER" id="PTHR43308">
    <property type="entry name" value="OUTER MEMBRANE PROTEIN ALPHA-RELATED"/>
    <property type="match status" value="1"/>
</dbReference>
<feature type="compositionally biased region" description="Gly residues" evidence="1">
    <location>
        <begin position="1931"/>
        <end position="1976"/>
    </location>
</feature>
<dbReference type="InterPro" id="IPR013783">
    <property type="entry name" value="Ig-like_fold"/>
</dbReference>
<feature type="region of interest" description="Disordered" evidence="1">
    <location>
        <begin position="213"/>
        <end position="234"/>
    </location>
</feature>
<evidence type="ECO:0000256" key="2">
    <source>
        <dbReference type="SAM" id="SignalP"/>
    </source>
</evidence>
<dbReference type="InterPro" id="IPR008964">
    <property type="entry name" value="Invasin/intimin_cell_adhesion"/>
</dbReference>
<feature type="region of interest" description="Disordered" evidence="1">
    <location>
        <begin position="1920"/>
        <end position="1989"/>
    </location>
</feature>
<evidence type="ECO:0000259" key="4">
    <source>
        <dbReference type="PROSITE" id="PS51841"/>
    </source>
</evidence>
<dbReference type="Gene3D" id="3.20.20.140">
    <property type="entry name" value="Metal-dependent hydrolases"/>
    <property type="match status" value="1"/>
</dbReference>
<dbReference type="SUPFAM" id="SSF74853">
    <property type="entry name" value="Lamin A/C globular tail domain"/>
    <property type="match status" value="1"/>
</dbReference>
<dbReference type="PANTHER" id="PTHR43308:SF5">
    <property type="entry name" value="S-LAYER PROTEIN _ PEPTIDOGLYCAN ENDO-BETA-N-ACETYLGLUCOSAMINIDASE"/>
    <property type="match status" value="1"/>
</dbReference>
<comment type="caution">
    <text evidence="5">The sequence shown here is derived from an EMBL/GenBank/DDBJ whole genome shotgun (WGS) entry which is preliminary data.</text>
</comment>
<dbReference type="SUPFAM" id="SSF101756">
    <property type="entry name" value="Hypothetical protein YgiW"/>
    <property type="match status" value="1"/>
</dbReference>
<dbReference type="CDD" id="cd07309">
    <property type="entry name" value="PHP"/>
    <property type="match status" value="1"/>
</dbReference>
<dbReference type="InterPro" id="IPR016195">
    <property type="entry name" value="Pol/histidinol_Pase-like"/>
</dbReference>
<dbReference type="GO" id="GO:0003824">
    <property type="term" value="F:catalytic activity"/>
    <property type="evidence" value="ECO:0007669"/>
    <property type="project" value="InterPro"/>
</dbReference>
<dbReference type="InterPro" id="IPR029062">
    <property type="entry name" value="Class_I_gatase-like"/>
</dbReference>
<dbReference type="InterPro" id="IPR036700">
    <property type="entry name" value="BOBF_sf"/>
</dbReference>
<gene>
    <name evidence="5" type="ORF">H7B90_18735</name>
</gene>